<name>X1F9B5_9ZZZZ</name>
<sequence>MACLLQASGVACVRACIVLSAAILGIVGAIVAGTVQVVISMPKQAVKNALPTMAGLKMLEPSPPKTIFPIAMAKQEPIIAAQTGKSGGRDNARIMPVTTALKSPSESGFLRILLQSHSVATADKQQMGMRISA</sequence>
<reference evidence="2" key="1">
    <citation type="journal article" date="2014" name="Front. Microbiol.">
        <title>High frequency of phylogenetically diverse reductive dehalogenase-homologous genes in deep subseafloor sedimentary metagenomes.</title>
        <authorList>
            <person name="Kawai M."/>
            <person name="Futagami T."/>
            <person name="Toyoda A."/>
            <person name="Takaki Y."/>
            <person name="Nishi S."/>
            <person name="Hori S."/>
            <person name="Arai W."/>
            <person name="Tsubouchi T."/>
            <person name="Morono Y."/>
            <person name="Uchiyama I."/>
            <person name="Ito T."/>
            <person name="Fujiyama A."/>
            <person name="Inagaki F."/>
            <person name="Takami H."/>
        </authorList>
    </citation>
    <scope>NUCLEOTIDE SEQUENCE</scope>
    <source>
        <strain evidence="2">Expedition CK06-06</strain>
    </source>
</reference>
<protein>
    <submittedName>
        <fullName evidence="2">Uncharacterized protein</fullName>
    </submittedName>
</protein>
<feature type="transmembrane region" description="Helical" evidence="1">
    <location>
        <begin position="12"/>
        <end position="39"/>
    </location>
</feature>
<keyword evidence="1" id="KW-1133">Transmembrane helix</keyword>
<evidence type="ECO:0000313" key="2">
    <source>
        <dbReference type="EMBL" id="GAH29150.1"/>
    </source>
</evidence>
<dbReference type="EMBL" id="BARU01001099">
    <property type="protein sequence ID" value="GAH29150.1"/>
    <property type="molecule type" value="Genomic_DNA"/>
</dbReference>
<organism evidence="2">
    <name type="scientific">marine sediment metagenome</name>
    <dbReference type="NCBI Taxonomy" id="412755"/>
    <lineage>
        <taxon>unclassified sequences</taxon>
        <taxon>metagenomes</taxon>
        <taxon>ecological metagenomes</taxon>
    </lineage>
</organism>
<accession>X1F9B5</accession>
<gene>
    <name evidence="2" type="ORF">S03H2_03079</name>
</gene>
<comment type="caution">
    <text evidence="2">The sequence shown here is derived from an EMBL/GenBank/DDBJ whole genome shotgun (WGS) entry which is preliminary data.</text>
</comment>
<proteinExistence type="predicted"/>
<keyword evidence="1" id="KW-0812">Transmembrane</keyword>
<evidence type="ECO:0000256" key="1">
    <source>
        <dbReference type="SAM" id="Phobius"/>
    </source>
</evidence>
<dbReference type="AlphaFoldDB" id="X1F9B5"/>
<keyword evidence="1" id="KW-0472">Membrane</keyword>